<proteinExistence type="predicted"/>
<reference evidence="2 3" key="1">
    <citation type="submission" date="2023-09" db="EMBL/GenBank/DDBJ databases">
        <authorList>
            <person name="Rey-Velasco X."/>
        </authorList>
    </citation>
    <scope>NUCLEOTIDE SEQUENCE [LARGE SCALE GENOMIC DNA]</scope>
    <source>
        <strain evidence="2 3">W345</strain>
    </source>
</reference>
<accession>A0ABU2WEA2</accession>
<evidence type="ECO:0000256" key="1">
    <source>
        <dbReference type="SAM" id="SignalP"/>
    </source>
</evidence>
<feature type="signal peptide" evidence="1">
    <location>
        <begin position="1"/>
        <end position="32"/>
    </location>
</feature>
<name>A0ABU2WEA2_9GAMM</name>
<dbReference type="Proteomes" id="UP001254608">
    <property type="component" value="Unassembled WGS sequence"/>
</dbReference>
<organism evidence="2 3">
    <name type="scientific">Banduia mediterranea</name>
    <dbReference type="NCBI Taxonomy" id="3075609"/>
    <lineage>
        <taxon>Bacteria</taxon>
        <taxon>Pseudomonadati</taxon>
        <taxon>Pseudomonadota</taxon>
        <taxon>Gammaproteobacteria</taxon>
        <taxon>Nevskiales</taxon>
        <taxon>Algiphilaceae</taxon>
        <taxon>Banduia</taxon>
    </lineage>
</organism>
<keyword evidence="3" id="KW-1185">Reference proteome</keyword>
<keyword evidence="1" id="KW-0732">Signal</keyword>
<gene>
    <name evidence="2" type="ORF">RM530_02350</name>
</gene>
<sequence length="230" mass="23296">MTNMNLCSPAPQRRSWSSVSLVAAAILGASLAGCSDPDSPNGGAGSGFASVPEQCAPGNAYEPLQAPRALLESGIAGVCVLCSVMDAEAVVDEDPATGATLNVPVAVAGTAYVSVFDTARVHPIGAMVAFSVAGEDDAIPLTIALNQNATITTFLNGEEQESTALEEANVPIALSLLDLPSLLLTPSVASSRFVGVKVGAPFDEVRLDFGGGLQVLNALRVLEVCVNDGG</sequence>
<comment type="caution">
    <text evidence="2">The sequence shown here is derived from an EMBL/GenBank/DDBJ whole genome shotgun (WGS) entry which is preliminary data.</text>
</comment>
<dbReference type="RefSeq" id="WP_311363597.1">
    <property type="nucleotide sequence ID" value="NZ_JAVRIC010000002.1"/>
</dbReference>
<evidence type="ECO:0000313" key="2">
    <source>
        <dbReference type="EMBL" id="MDT0496208.1"/>
    </source>
</evidence>
<evidence type="ECO:0000313" key="3">
    <source>
        <dbReference type="Proteomes" id="UP001254608"/>
    </source>
</evidence>
<evidence type="ECO:0008006" key="4">
    <source>
        <dbReference type="Google" id="ProtNLM"/>
    </source>
</evidence>
<dbReference type="EMBL" id="JAVRIC010000002">
    <property type="protein sequence ID" value="MDT0496208.1"/>
    <property type="molecule type" value="Genomic_DNA"/>
</dbReference>
<feature type="chain" id="PRO_5046235853" description="Lipoprotein" evidence="1">
    <location>
        <begin position="33"/>
        <end position="230"/>
    </location>
</feature>
<protein>
    <recommendedName>
        <fullName evidence="4">Lipoprotein</fullName>
    </recommendedName>
</protein>